<gene>
    <name evidence="1" type="ORF">CHGG_10509</name>
</gene>
<organism evidence="1 2">
    <name type="scientific">Chaetomium globosum (strain ATCC 6205 / CBS 148.51 / DSM 1962 / NBRC 6347 / NRRL 1970)</name>
    <name type="common">Soil fungus</name>
    <dbReference type="NCBI Taxonomy" id="306901"/>
    <lineage>
        <taxon>Eukaryota</taxon>
        <taxon>Fungi</taxon>
        <taxon>Dikarya</taxon>
        <taxon>Ascomycota</taxon>
        <taxon>Pezizomycotina</taxon>
        <taxon>Sordariomycetes</taxon>
        <taxon>Sordariomycetidae</taxon>
        <taxon>Sordariales</taxon>
        <taxon>Chaetomiaceae</taxon>
        <taxon>Chaetomium</taxon>
    </lineage>
</organism>
<evidence type="ECO:0000313" key="2">
    <source>
        <dbReference type="Proteomes" id="UP000001056"/>
    </source>
</evidence>
<dbReference type="RefSeq" id="XP_001228436.1">
    <property type="nucleotide sequence ID" value="XM_001228435.1"/>
</dbReference>
<dbReference type="InParanoid" id="Q2GNE5"/>
<dbReference type="HOGENOM" id="CLU_3399336_0_0_1"/>
<dbReference type="VEuPathDB" id="FungiDB:CHGG_10509"/>
<dbReference type="AlphaFoldDB" id="Q2GNE5"/>
<dbReference type="EMBL" id="CH408035">
    <property type="protein sequence ID" value="EAQ84105.1"/>
    <property type="molecule type" value="Genomic_DNA"/>
</dbReference>
<dbReference type="Proteomes" id="UP000001056">
    <property type="component" value="Unassembled WGS sequence"/>
</dbReference>
<evidence type="ECO:0000313" key="1">
    <source>
        <dbReference type="EMBL" id="EAQ84105.1"/>
    </source>
</evidence>
<dbReference type="GeneID" id="4396214"/>
<proteinExistence type="predicted"/>
<keyword evidence="2" id="KW-1185">Reference proteome</keyword>
<accession>Q2GNE5</accession>
<name>Q2GNE5_CHAGB</name>
<sequence>MGGWAGSTGDLTQSPRAVRAKAAGFWKWDPR</sequence>
<reference evidence="2" key="1">
    <citation type="journal article" date="2015" name="Genome Announc.">
        <title>Draft genome sequence of the cellulolytic fungus Chaetomium globosum.</title>
        <authorList>
            <person name="Cuomo C.A."/>
            <person name="Untereiner W.A."/>
            <person name="Ma L.-J."/>
            <person name="Grabherr M."/>
            <person name="Birren B.W."/>
        </authorList>
    </citation>
    <scope>NUCLEOTIDE SEQUENCE [LARGE SCALE GENOMIC DNA]</scope>
    <source>
        <strain evidence="2">ATCC 6205 / CBS 148.51 / DSM 1962 / NBRC 6347 / NRRL 1970</strain>
    </source>
</reference>
<protein>
    <submittedName>
        <fullName evidence="1">Uncharacterized protein</fullName>
    </submittedName>
</protein>